<dbReference type="AlphaFoldDB" id="A0A5J6PY46"/>
<name>A0A5J6PY46_9NEIS</name>
<dbReference type="KEGG" id="nzl:D0T92_01405"/>
<dbReference type="Proteomes" id="UP000325713">
    <property type="component" value="Chromosome"/>
</dbReference>
<keyword evidence="2" id="KW-1185">Reference proteome</keyword>
<dbReference type="OrthoDB" id="8593301at2"/>
<proteinExistence type="predicted"/>
<evidence type="ECO:0000313" key="2">
    <source>
        <dbReference type="Proteomes" id="UP000325713"/>
    </source>
</evidence>
<reference evidence="1 2" key="1">
    <citation type="submission" date="2018-08" db="EMBL/GenBank/DDBJ databases">
        <title>Neisseria zalophi ATCC BAA-2455 complete genome.</title>
        <authorList>
            <person name="Veseli I.A."/>
            <person name="Buttler R."/>
            <person name="Mascarenhas dos Santos A.C."/>
            <person name="Pombert J.-F."/>
        </authorList>
    </citation>
    <scope>NUCLEOTIDE SEQUENCE [LARGE SCALE GENOMIC DNA]</scope>
    <source>
        <strain evidence="1 2">ATCC BAA-2455</strain>
    </source>
</reference>
<organism evidence="1 2">
    <name type="scientific">Neisseria zalophi</name>
    <dbReference type="NCBI Taxonomy" id="640030"/>
    <lineage>
        <taxon>Bacteria</taxon>
        <taxon>Pseudomonadati</taxon>
        <taxon>Pseudomonadota</taxon>
        <taxon>Betaproteobacteria</taxon>
        <taxon>Neisseriales</taxon>
        <taxon>Neisseriaceae</taxon>
        <taxon>Neisseria</taxon>
    </lineage>
</organism>
<gene>
    <name evidence="1" type="ORF">D0T92_01405</name>
</gene>
<evidence type="ECO:0000313" key="1">
    <source>
        <dbReference type="EMBL" id="QEY27096.1"/>
    </source>
</evidence>
<accession>A0A5J6PY46</accession>
<dbReference type="EMBL" id="CP031700">
    <property type="protein sequence ID" value="QEY27096.1"/>
    <property type="molecule type" value="Genomic_DNA"/>
</dbReference>
<protein>
    <submittedName>
        <fullName evidence="1">Uncharacterized protein</fullName>
    </submittedName>
</protein>
<sequence length="90" mass="11238">MRKQYVKKKYMKILNRDEIMEIYLLIEELNDIFHDSDRFGNINIIQKFVDEYYPTIHKLYYKILWNALTIDQRKQILEEDYDHKIDGQYD</sequence>